<dbReference type="Gene3D" id="3.40.50.720">
    <property type="entry name" value="NAD(P)-binding Rossmann-like Domain"/>
    <property type="match status" value="1"/>
</dbReference>
<evidence type="ECO:0000313" key="1">
    <source>
        <dbReference type="EMBL" id="MEU1956045.1"/>
    </source>
</evidence>
<protein>
    <submittedName>
        <fullName evidence="1">Uncharacterized protein</fullName>
    </submittedName>
</protein>
<accession>A0ABV2WYT0</accession>
<keyword evidence="2" id="KW-1185">Reference proteome</keyword>
<dbReference type="SUPFAM" id="SSF51735">
    <property type="entry name" value="NAD(P)-binding Rossmann-fold domains"/>
    <property type="match status" value="1"/>
</dbReference>
<name>A0ABV2WYT0_9NOCA</name>
<organism evidence="1 2">
    <name type="scientific">Nocardia rhamnosiphila</name>
    <dbReference type="NCBI Taxonomy" id="426716"/>
    <lineage>
        <taxon>Bacteria</taxon>
        <taxon>Bacillati</taxon>
        <taxon>Actinomycetota</taxon>
        <taxon>Actinomycetes</taxon>
        <taxon>Mycobacteriales</taxon>
        <taxon>Nocardiaceae</taxon>
        <taxon>Nocardia</taxon>
    </lineage>
</organism>
<proteinExistence type="predicted"/>
<dbReference type="Proteomes" id="UP001550628">
    <property type="component" value="Unassembled WGS sequence"/>
</dbReference>
<reference evidence="1 2" key="1">
    <citation type="submission" date="2024-06" db="EMBL/GenBank/DDBJ databases">
        <title>The Natural Products Discovery Center: Release of the First 8490 Sequenced Strains for Exploring Actinobacteria Biosynthetic Diversity.</title>
        <authorList>
            <person name="Kalkreuter E."/>
            <person name="Kautsar S.A."/>
            <person name="Yang D."/>
            <person name="Bader C.D."/>
            <person name="Teijaro C.N."/>
            <person name="Fluegel L."/>
            <person name="Davis C.M."/>
            <person name="Simpson J.R."/>
            <person name="Lauterbach L."/>
            <person name="Steele A.D."/>
            <person name="Gui C."/>
            <person name="Meng S."/>
            <person name="Li G."/>
            <person name="Viehrig K."/>
            <person name="Ye F."/>
            <person name="Su P."/>
            <person name="Kiefer A.F."/>
            <person name="Nichols A."/>
            <person name="Cepeda A.J."/>
            <person name="Yan W."/>
            <person name="Fan B."/>
            <person name="Jiang Y."/>
            <person name="Adhikari A."/>
            <person name="Zheng C.-J."/>
            <person name="Schuster L."/>
            <person name="Cowan T.M."/>
            <person name="Smanski M.J."/>
            <person name="Chevrette M.G."/>
            <person name="De Carvalho L.P.S."/>
            <person name="Shen B."/>
        </authorList>
    </citation>
    <scope>NUCLEOTIDE SEQUENCE [LARGE SCALE GENOMIC DNA]</scope>
    <source>
        <strain evidence="1 2">NPDC019708</strain>
    </source>
</reference>
<comment type="caution">
    <text evidence="1">The sequence shown here is derived from an EMBL/GenBank/DDBJ whole genome shotgun (WGS) entry which is preliminary data.</text>
</comment>
<evidence type="ECO:0000313" key="2">
    <source>
        <dbReference type="Proteomes" id="UP001550628"/>
    </source>
</evidence>
<dbReference type="InterPro" id="IPR036291">
    <property type="entry name" value="NAD(P)-bd_dom_sf"/>
</dbReference>
<gene>
    <name evidence="1" type="ORF">ABZ510_29855</name>
</gene>
<dbReference type="EMBL" id="JBEYBF010000031">
    <property type="protein sequence ID" value="MEU1956045.1"/>
    <property type="molecule type" value="Genomic_DNA"/>
</dbReference>
<sequence length="90" mass="9687">MTGTLKGKVTLIAGPARGQGRAHAVAMARSGADIIACDIDEDVATAPFAMVREEDLRQTAADVESLGRRIVARGRCSLQRRTRRPGCRPR</sequence>